<gene>
    <name evidence="2" type="ORF">O4J56_26925</name>
</gene>
<dbReference type="PANTHER" id="PTHR34512:SF30">
    <property type="entry name" value="OUTER MEMBRANE PROTEIN ASSEMBLY FACTOR BAMB"/>
    <property type="match status" value="1"/>
</dbReference>
<dbReference type="EMBL" id="JAQFWQ010000114">
    <property type="protein sequence ID" value="MDA2814310.1"/>
    <property type="molecule type" value="Genomic_DNA"/>
</dbReference>
<dbReference type="Gene3D" id="2.130.10.10">
    <property type="entry name" value="YVTN repeat-like/Quinoprotein amine dehydrogenase"/>
    <property type="match status" value="1"/>
</dbReference>
<evidence type="ECO:0000256" key="1">
    <source>
        <dbReference type="SAM" id="Phobius"/>
    </source>
</evidence>
<keyword evidence="1" id="KW-0472">Membrane</keyword>
<dbReference type="InterPro" id="IPR011047">
    <property type="entry name" value="Quinoprotein_ADH-like_sf"/>
</dbReference>
<evidence type="ECO:0000313" key="3">
    <source>
        <dbReference type="Proteomes" id="UP001527866"/>
    </source>
</evidence>
<organism evidence="2 3">
    <name type="scientific">Nocardiopsis endophytica</name>
    <dbReference type="NCBI Taxonomy" id="3018445"/>
    <lineage>
        <taxon>Bacteria</taxon>
        <taxon>Bacillati</taxon>
        <taxon>Actinomycetota</taxon>
        <taxon>Actinomycetes</taxon>
        <taxon>Streptosporangiales</taxon>
        <taxon>Nocardiopsidaceae</taxon>
        <taxon>Nocardiopsis</taxon>
    </lineage>
</organism>
<dbReference type="SUPFAM" id="SSF50998">
    <property type="entry name" value="Quinoprotein alcohol dehydrogenase-like"/>
    <property type="match status" value="1"/>
</dbReference>
<keyword evidence="1" id="KW-0812">Transmembrane</keyword>
<dbReference type="RefSeq" id="WP_270689666.1">
    <property type="nucleotide sequence ID" value="NZ_JAQFWQ010000114.1"/>
</dbReference>
<accession>A0ABT4UD78</accession>
<dbReference type="SUPFAM" id="SSF50969">
    <property type="entry name" value="YVTN repeat-like/Quinoprotein amine dehydrogenase"/>
    <property type="match status" value="1"/>
</dbReference>
<sequence>MSDDRIKRLAREQRTAYLSHKKAPDDRPLRPYPLHKPHRRRRMLGAGVVLALLIVVFGGITIADRIVDPVVPLEGAPDAPGPAWDRRVTLDDTDPAGDGRGMPNAAALWSGGDGTAVLASPAGVAAHDIAEGEEAWSFTPEGGHLCAAAEKAAGDDGGTGVVVVGREEAADEDEGGSGDGTIGPRIVCDTVVALDLESGEERWRFTPSDIGDAEDLGPGAVHIWADGARTVAAWGPFTVGIDAGSGEELWSAPELDLPEEACAFTPSAFSADGQGGAALLGECGSDSTRRLTTVLDTGTGETSRTRALPSASGVVGPHYTLVSADPVAVLSSPGLDLLPEDDEPQDELFTADGDDWRITRTAGESGFGPAKSEWSLDSDTTFATRDGVLYATPGGTGGWARVVALDLATGRTLWDRRLSVRDLHITGFSGDRLLAAAAIEGDEDEGEDAEVTTRLLDLPTDGEGPAQVLAADLPELPSPASSGGPWAVAVGGGYAVGTAPRDPDRDGSVFVVAAH</sequence>
<keyword evidence="3" id="KW-1185">Reference proteome</keyword>
<reference evidence="2 3" key="1">
    <citation type="submission" date="2023-01" db="EMBL/GenBank/DDBJ databases">
        <title>Draft genome sequence of Nocardiopsis sp. RSe5-2 isolated from halophytes.</title>
        <authorList>
            <person name="Duangmal K."/>
            <person name="Chantavorakit T."/>
        </authorList>
    </citation>
    <scope>NUCLEOTIDE SEQUENCE [LARGE SCALE GENOMIC DNA]</scope>
    <source>
        <strain evidence="2 3">RSe5-2</strain>
    </source>
</reference>
<name>A0ABT4UD78_9ACTN</name>
<feature type="transmembrane region" description="Helical" evidence="1">
    <location>
        <begin position="43"/>
        <end position="63"/>
    </location>
</feature>
<evidence type="ECO:0000313" key="2">
    <source>
        <dbReference type="EMBL" id="MDA2814310.1"/>
    </source>
</evidence>
<proteinExistence type="predicted"/>
<dbReference type="Proteomes" id="UP001527866">
    <property type="component" value="Unassembled WGS sequence"/>
</dbReference>
<dbReference type="InterPro" id="IPR011044">
    <property type="entry name" value="Quino_amine_DH_bsu"/>
</dbReference>
<evidence type="ECO:0008006" key="4">
    <source>
        <dbReference type="Google" id="ProtNLM"/>
    </source>
</evidence>
<dbReference type="PANTHER" id="PTHR34512">
    <property type="entry name" value="CELL SURFACE PROTEIN"/>
    <property type="match status" value="1"/>
</dbReference>
<keyword evidence="1" id="KW-1133">Transmembrane helix</keyword>
<comment type="caution">
    <text evidence="2">The sequence shown here is derived from an EMBL/GenBank/DDBJ whole genome shotgun (WGS) entry which is preliminary data.</text>
</comment>
<protein>
    <recommendedName>
        <fullName evidence="4">Pyrroloquinoline-quinone binding quinoprotein</fullName>
    </recommendedName>
</protein>
<dbReference type="InterPro" id="IPR015943">
    <property type="entry name" value="WD40/YVTN_repeat-like_dom_sf"/>
</dbReference>